<comment type="caution">
    <text evidence="5">The sequence shown here is derived from an EMBL/GenBank/DDBJ whole genome shotgun (WGS) entry which is preliminary data.</text>
</comment>
<protein>
    <submittedName>
        <fullName evidence="5">Amino acid ABC transporter substrate-binding protein, PAAT family</fullName>
    </submittedName>
</protein>
<dbReference type="InterPro" id="IPR001638">
    <property type="entry name" value="Solute-binding_3/MltF_N"/>
</dbReference>
<dbReference type="SMART" id="SM00062">
    <property type="entry name" value="PBPb"/>
    <property type="match status" value="1"/>
</dbReference>
<feature type="domain" description="Solute-binding protein family 3/N-terminal" evidence="3">
    <location>
        <begin position="22"/>
        <end position="236"/>
    </location>
</feature>
<evidence type="ECO:0000313" key="5">
    <source>
        <dbReference type="EMBL" id="EPX86668.1"/>
    </source>
</evidence>
<dbReference type="Pfam" id="PF00497">
    <property type="entry name" value="SBP_bac_3"/>
    <property type="match status" value="1"/>
</dbReference>
<evidence type="ECO:0000313" key="6">
    <source>
        <dbReference type="Proteomes" id="UP000015346"/>
    </source>
</evidence>
<keyword evidence="6" id="KW-1185">Reference proteome</keyword>
<dbReference type="Proteomes" id="UP000015346">
    <property type="component" value="Unassembled WGS sequence"/>
</dbReference>
<dbReference type="OrthoDB" id="9807134at2"/>
<gene>
    <name evidence="5" type="ORF">ruthe_01486</name>
</gene>
<dbReference type="PANTHER" id="PTHR35936:SF19">
    <property type="entry name" value="AMINO-ACID-BINDING PROTEIN YXEM-RELATED"/>
    <property type="match status" value="1"/>
</dbReference>
<sequence>MKAFLAGAVMMGLSGAASAQQILRIGTEVSYPPFAFLDPQGDIAGFERDLAEALCARVAVSCRFAVTDWERLIPDLLAGRHDAILAGMNITPEREALIDFTQPYLPPPLAVYVARSPDADIRTGVIAAQAGTIHAAHVAESGARLLEVATPAATLAAIRRGEADAAIGPLAYLGPAVTASGGDLVLIGDPFPLNGGVGMGFRPEDDALRARFDAAIGAMKADGSLNALITEWFGRDAATF</sequence>
<feature type="domain" description="Ionotropic glutamate receptor C-terminal" evidence="4">
    <location>
        <begin position="22"/>
        <end position="235"/>
    </location>
</feature>
<reference evidence="5 6" key="1">
    <citation type="journal article" date="2013" name="Stand. Genomic Sci.">
        <title>Genome sequence of the reddish-pigmented Rubellimicrobium thermophilum type strain (DSM 16684(T)), a member of the Roseobacter clade.</title>
        <authorList>
            <person name="Fiebig A."/>
            <person name="Riedel T."/>
            <person name="Gronow S."/>
            <person name="Petersen J."/>
            <person name="Klenk H.P."/>
            <person name="Goker M."/>
        </authorList>
    </citation>
    <scope>NUCLEOTIDE SEQUENCE [LARGE SCALE GENOMIC DNA]</scope>
    <source>
        <strain evidence="5 6">DSM 16684</strain>
    </source>
</reference>
<dbReference type="EMBL" id="AOLV01000010">
    <property type="protein sequence ID" value="EPX86668.1"/>
    <property type="molecule type" value="Genomic_DNA"/>
</dbReference>
<evidence type="ECO:0000256" key="1">
    <source>
        <dbReference type="ARBA" id="ARBA00022729"/>
    </source>
</evidence>
<dbReference type="SUPFAM" id="SSF53850">
    <property type="entry name" value="Periplasmic binding protein-like II"/>
    <property type="match status" value="1"/>
</dbReference>
<feature type="chain" id="PRO_5004568452" evidence="2">
    <location>
        <begin position="20"/>
        <end position="240"/>
    </location>
</feature>
<dbReference type="STRING" id="1123069.ruthe_01486"/>
<accession>S9R3V8</accession>
<evidence type="ECO:0000259" key="4">
    <source>
        <dbReference type="SMART" id="SM00079"/>
    </source>
</evidence>
<evidence type="ECO:0000256" key="2">
    <source>
        <dbReference type="SAM" id="SignalP"/>
    </source>
</evidence>
<name>S9R3V8_9RHOB</name>
<dbReference type="PANTHER" id="PTHR35936">
    <property type="entry name" value="MEMBRANE-BOUND LYTIC MUREIN TRANSGLYCOSYLASE F"/>
    <property type="match status" value="1"/>
</dbReference>
<feature type="signal peptide" evidence="2">
    <location>
        <begin position="1"/>
        <end position="19"/>
    </location>
</feature>
<dbReference type="InterPro" id="IPR001320">
    <property type="entry name" value="Iontro_rcpt_C"/>
</dbReference>
<dbReference type="RefSeq" id="WP_021097576.1">
    <property type="nucleotide sequence ID" value="NZ_KE557320.1"/>
</dbReference>
<dbReference type="GO" id="GO:0016020">
    <property type="term" value="C:membrane"/>
    <property type="evidence" value="ECO:0007669"/>
    <property type="project" value="InterPro"/>
</dbReference>
<dbReference type="Gene3D" id="3.40.190.10">
    <property type="entry name" value="Periplasmic binding protein-like II"/>
    <property type="match status" value="2"/>
</dbReference>
<evidence type="ECO:0000259" key="3">
    <source>
        <dbReference type="SMART" id="SM00062"/>
    </source>
</evidence>
<dbReference type="HOGENOM" id="CLU_019602_18_0_5"/>
<keyword evidence="1 2" id="KW-0732">Signal</keyword>
<organism evidence="5 6">
    <name type="scientific">Rubellimicrobium thermophilum DSM 16684</name>
    <dbReference type="NCBI Taxonomy" id="1123069"/>
    <lineage>
        <taxon>Bacteria</taxon>
        <taxon>Pseudomonadati</taxon>
        <taxon>Pseudomonadota</taxon>
        <taxon>Alphaproteobacteria</taxon>
        <taxon>Rhodobacterales</taxon>
        <taxon>Roseobacteraceae</taxon>
        <taxon>Rubellimicrobium</taxon>
    </lineage>
</organism>
<dbReference type="AlphaFoldDB" id="S9R3V8"/>
<dbReference type="GO" id="GO:0015276">
    <property type="term" value="F:ligand-gated monoatomic ion channel activity"/>
    <property type="evidence" value="ECO:0007669"/>
    <property type="project" value="InterPro"/>
</dbReference>
<proteinExistence type="predicted"/>
<dbReference type="SMART" id="SM00079">
    <property type="entry name" value="PBPe"/>
    <property type="match status" value="1"/>
</dbReference>